<dbReference type="Pfam" id="PF10442">
    <property type="entry name" value="FIST_C"/>
    <property type="match status" value="1"/>
</dbReference>
<evidence type="ECO:0000313" key="4">
    <source>
        <dbReference type="Proteomes" id="UP000612362"/>
    </source>
</evidence>
<keyword evidence="4" id="KW-1185">Reference proteome</keyword>
<dbReference type="PANTHER" id="PTHR40252">
    <property type="entry name" value="BLR0328 PROTEIN"/>
    <property type="match status" value="1"/>
</dbReference>
<dbReference type="PANTHER" id="PTHR40252:SF2">
    <property type="entry name" value="BLR0328 PROTEIN"/>
    <property type="match status" value="1"/>
</dbReference>
<dbReference type="AlphaFoldDB" id="A0A8J3HY20"/>
<gene>
    <name evidence="3" type="ORF">KSX_34690</name>
</gene>
<sequence length="388" mass="41363">MATRFAVAHSHLANGREAGMELGCLLMDKLGEVPDIVIAFISSDCDQSATLKSLHETCRPKNMMGCSSAGEFTDNVQDEGLACALAISSDEMFFSVGLGRDLNQNCEGAAKQIVSSFQYADMQSTLYRHALLLADALAGHTEELIEHISQRTDGSFTVFGGGAGDNANFSRTPIFFGTEIYENAAVALEILSNKPIGVGSFHGWQPSLGPMLVTDADGFRLISLDGRPAVEVFQQYAQETQQVLDLENPIPFFLHNVLGVEAGVGLYKLRVPLTVDANGAITCAVEIPKGAVVSIMSGSVNSTVDAASTAAVHALQQLHSFKPGMVLFFDCVATRLRMGLEFHNELQAVRSIVGADYIGCNTHGQVVCGTGQFSGFHNCTAVVCVFPA</sequence>
<accession>A0A8J3HY20</accession>
<dbReference type="InterPro" id="IPR013702">
    <property type="entry name" value="FIST_domain_N"/>
</dbReference>
<feature type="domain" description="FIST C-domain" evidence="2">
    <location>
        <begin position="229"/>
        <end position="369"/>
    </location>
</feature>
<dbReference type="SMART" id="SM00897">
    <property type="entry name" value="FIST"/>
    <property type="match status" value="1"/>
</dbReference>
<feature type="domain" description="FIST" evidence="1">
    <location>
        <begin position="33"/>
        <end position="228"/>
    </location>
</feature>
<dbReference type="Proteomes" id="UP000612362">
    <property type="component" value="Unassembled WGS sequence"/>
</dbReference>
<name>A0A8J3HY20_9CHLR</name>
<dbReference type="EMBL" id="BNJF01000001">
    <property type="protein sequence ID" value="GHO45306.1"/>
    <property type="molecule type" value="Genomic_DNA"/>
</dbReference>
<evidence type="ECO:0000313" key="3">
    <source>
        <dbReference type="EMBL" id="GHO45306.1"/>
    </source>
</evidence>
<dbReference type="Pfam" id="PF08495">
    <property type="entry name" value="FIST"/>
    <property type="match status" value="1"/>
</dbReference>
<dbReference type="InterPro" id="IPR019494">
    <property type="entry name" value="FIST_C"/>
</dbReference>
<protein>
    <recommendedName>
        <fullName evidence="5">FIST domain protein</fullName>
    </recommendedName>
</protein>
<evidence type="ECO:0000259" key="1">
    <source>
        <dbReference type="SMART" id="SM00897"/>
    </source>
</evidence>
<dbReference type="SMART" id="SM01204">
    <property type="entry name" value="FIST_C"/>
    <property type="match status" value="1"/>
</dbReference>
<dbReference type="RefSeq" id="WP_220194652.1">
    <property type="nucleotide sequence ID" value="NZ_BNJF01000001.1"/>
</dbReference>
<reference evidence="3" key="1">
    <citation type="submission" date="2020-10" db="EMBL/GenBank/DDBJ databases">
        <title>Taxonomic study of unclassified bacteria belonging to the class Ktedonobacteria.</title>
        <authorList>
            <person name="Yabe S."/>
            <person name="Wang C.M."/>
            <person name="Zheng Y."/>
            <person name="Sakai Y."/>
            <person name="Cavaletti L."/>
            <person name="Monciardini P."/>
            <person name="Donadio S."/>
        </authorList>
    </citation>
    <scope>NUCLEOTIDE SEQUENCE</scope>
    <source>
        <strain evidence="3">SOSP1-1</strain>
    </source>
</reference>
<organism evidence="3 4">
    <name type="scientific">Ktedonospora formicarum</name>
    <dbReference type="NCBI Taxonomy" id="2778364"/>
    <lineage>
        <taxon>Bacteria</taxon>
        <taxon>Bacillati</taxon>
        <taxon>Chloroflexota</taxon>
        <taxon>Ktedonobacteria</taxon>
        <taxon>Ktedonobacterales</taxon>
        <taxon>Ktedonobacteraceae</taxon>
        <taxon>Ktedonospora</taxon>
    </lineage>
</organism>
<proteinExistence type="predicted"/>
<comment type="caution">
    <text evidence="3">The sequence shown here is derived from an EMBL/GenBank/DDBJ whole genome shotgun (WGS) entry which is preliminary data.</text>
</comment>
<evidence type="ECO:0008006" key="5">
    <source>
        <dbReference type="Google" id="ProtNLM"/>
    </source>
</evidence>
<evidence type="ECO:0000259" key="2">
    <source>
        <dbReference type="SMART" id="SM01204"/>
    </source>
</evidence>